<dbReference type="EC" id="3.1.4.58" evidence="2"/>
<sequence length="185" mass="21431">MKLFLGISIPHSVQSYLADLQPEQSNSIRLVLPKLMHITLHYIGEAEPKQIIESVEHSLKSFEITTFKLHLTELGYFGAKSKPAVLWASPNLSESLKLLHSQLTGVLNELNMAIDDRHYQPHITLARGRWRKKPDQAERDLLQRFYVQTIEPIEFEVLDFVLFESKASECGREYRVVERFSLIKE</sequence>
<keyword evidence="4" id="KW-1185">Reference proteome</keyword>
<dbReference type="Proteomes" id="UP001501565">
    <property type="component" value="Unassembled WGS sequence"/>
</dbReference>
<comment type="similarity">
    <text evidence="2">Belongs to the 2H phosphoesterase superfamily. ThpR family.</text>
</comment>
<comment type="function">
    <text evidence="2">Hydrolyzes RNA 2',3'-cyclic phosphodiester to an RNA 2'-phosphomonoester.</text>
</comment>
<dbReference type="InterPro" id="IPR004175">
    <property type="entry name" value="RNA_CPDase"/>
</dbReference>
<dbReference type="Pfam" id="PF13563">
    <property type="entry name" value="2_5_RNA_ligase2"/>
    <property type="match status" value="1"/>
</dbReference>
<accession>A0ABP7MT57</accession>
<dbReference type="PANTHER" id="PTHR35561">
    <property type="entry name" value="RNA 2',3'-CYCLIC PHOSPHODIESTERASE"/>
    <property type="match status" value="1"/>
</dbReference>
<comment type="caution">
    <text evidence="3">The sequence shown here is derived from an EMBL/GenBank/DDBJ whole genome shotgun (WGS) entry which is preliminary data.</text>
</comment>
<organism evidence="3 4">
    <name type="scientific">Litoribacillus peritrichatus</name>
    <dbReference type="NCBI Taxonomy" id="718191"/>
    <lineage>
        <taxon>Bacteria</taxon>
        <taxon>Pseudomonadati</taxon>
        <taxon>Pseudomonadota</taxon>
        <taxon>Gammaproteobacteria</taxon>
        <taxon>Oceanospirillales</taxon>
        <taxon>Oceanospirillaceae</taxon>
        <taxon>Litoribacillus</taxon>
    </lineage>
</organism>
<evidence type="ECO:0000313" key="3">
    <source>
        <dbReference type="EMBL" id="GAA3928054.1"/>
    </source>
</evidence>
<comment type="catalytic activity">
    <reaction evidence="2">
        <text>a 3'-end 2',3'-cyclophospho-ribonucleotide-RNA + H2O = a 3'-end 2'-phospho-ribonucleotide-RNA + H(+)</text>
        <dbReference type="Rhea" id="RHEA:11828"/>
        <dbReference type="Rhea" id="RHEA-COMP:10464"/>
        <dbReference type="Rhea" id="RHEA-COMP:17353"/>
        <dbReference type="ChEBI" id="CHEBI:15377"/>
        <dbReference type="ChEBI" id="CHEBI:15378"/>
        <dbReference type="ChEBI" id="CHEBI:83064"/>
        <dbReference type="ChEBI" id="CHEBI:173113"/>
        <dbReference type="EC" id="3.1.4.58"/>
    </reaction>
</comment>
<dbReference type="InterPro" id="IPR009097">
    <property type="entry name" value="Cyclic_Pdiesterase"/>
</dbReference>
<dbReference type="HAMAP" id="MF_01940">
    <property type="entry name" value="RNA_CPDase"/>
    <property type="match status" value="1"/>
</dbReference>
<proteinExistence type="inferred from homology"/>
<dbReference type="PANTHER" id="PTHR35561:SF1">
    <property type="entry name" value="RNA 2',3'-CYCLIC PHOSPHODIESTERASE"/>
    <property type="match status" value="1"/>
</dbReference>
<dbReference type="EMBL" id="BAABBN010000007">
    <property type="protein sequence ID" value="GAA3928054.1"/>
    <property type="molecule type" value="Genomic_DNA"/>
</dbReference>
<dbReference type="SUPFAM" id="SSF55144">
    <property type="entry name" value="LigT-like"/>
    <property type="match status" value="1"/>
</dbReference>
<feature type="active site" description="Proton acceptor" evidence="2">
    <location>
        <position position="122"/>
    </location>
</feature>
<dbReference type="RefSeq" id="WP_344798937.1">
    <property type="nucleotide sequence ID" value="NZ_BAABBN010000007.1"/>
</dbReference>
<evidence type="ECO:0000256" key="1">
    <source>
        <dbReference type="ARBA" id="ARBA00022801"/>
    </source>
</evidence>
<dbReference type="NCBIfam" id="TIGR02258">
    <property type="entry name" value="2_5_ligase"/>
    <property type="match status" value="1"/>
</dbReference>
<name>A0ABP7MT57_9GAMM</name>
<feature type="active site" description="Proton donor" evidence="2">
    <location>
        <position position="37"/>
    </location>
</feature>
<feature type="short sequence motif" description="HXTX 1" evidence="2">
    <location>
        <begin position="37"/>
        <end position="40"/>
    </location>
</feature>
<gene>
    <name evidence="3" type="primary">thpR</name>
    <name evidence="3" type="ORF">GCM10022277_25690</name>
</gene>
<keyword evidence="1 2" id="KW-0378">Hydrolase</keyword>
<protein>
    <recommendedName>
        <fullName evidence="2">RNA 2',3'-cyclic phosphodiesterase</fullName>
        <shortName evidence="2">RNA 2',3'-CPDase</shortName>
        <ecNumber evidence="2">3.1.4.58</ecNumber>
    </recommendedName>
</protein>
<dbReference type="Gene3D" id="3.90.1140.10">
    <property type="entry name" value="Cyclic phosphodiesterase"/>
    <property type="match status" value="1"/>
</dbReference>
<reference evidence="4" key="1">
    <citation type="journal article" date="2019" name="Int. J. Syst. Evol. Microbiol.">
        <title>The Global Catalogue of Microorganisms (GCM) 10K type strain sequencing project: providing services to taxonomists for standard genome sequencing and annotation.</title>
        <authorList>
            <consortium name="The Broad Institute Genomics Platform"/>
            <consortium name="The Broad Institute Genome Sequencing Center for Infectious Disease"/>
            <person name="Wu L."/>
            <person name="Ma J."/>
        </authorList>
    </citation>
    <scope>NUCLEOTIDE SEQUENCE [LARGE SCALE GENOMIC DNA]</scope>
    <source>
        <strain evidence="4">JCM 17551</strain>
    </source>
</reference>
<evidence type="ECO:0000313" key="4">
    <source>
        <dbReference type="Proteomes" id="UP001501565"/>
    </source>
</evidence>
<evidence type="ECO:0000256" key="2">
    <source>
        <dbReference type="HAMAP-Rule" id="MF_01940"/>
    </source>
</evidence>
<feature type="short sequence motif" description="HXTX 2" evidence="2">
    <location>
        <begin position="122"/>
        <end position="125"/>
    </location>
</feature>